<protein>
    <submittedName>
        <fullName evidence="1">Uncharacterized protein</fullName>
    </submittedName>
</protein>
<gene>
    <name evidence="1" type="ORF">T11_8897</name>
</gene>
<evidence type="ECO:0000313" key="2">
    <source>
        <dbReference type="Proteomes" id="UP000055024"/>
    </source>
</evidence>
<dbReference type="AlphaFoldDB" id="A0A0V1GKQ1"/>
<reference evidence="1 2" key="1">
    <citation type="submission" date="2015-01" db="EMBL/GenBank/DDBJ databases">
        <title>Evolution of Trichinella species and genotypes.</title>
        <authorList>
            <person name="Korhonen P.K."/>
            <person name="Edoardo P."/>
            <person name="Giuseppe L.R."/>
            <person name="Gasser R.B."/>
        </authorList>
    </citation>
    <scope>NUCLEOTIDE SEQUENCE [LARGE SCALE GENOMIC DNA]</scope>
    <source>
        <strain evidence="1">ISS1029</strain>
    </source>
</reference>
<dbReference type="EMBL" id="JYDP01001129">
    <property type="protein sequence ID" value="KRY98871.1"/>
    <property type="molecule type" value="Genomic_DNA"/>
</dbReference>
<dbReference type="Proteomes" id="UP000055024">
    <property type="component" value="Unassembled WGS sequence"/>
</dbReference>
<name>A0A0V1GKQ1_9BILA</name>
<organism evidence="1 2">
    <name type="scientific">Trichinella zimbabwensis</name>
    <dbReference type="NCBI Taxonomy" id="268475"/>
    <lineage>
        <taxon>Eukaryota</taxon>
        <taxon>Metazoa</taxon>
        <taxon>Ecdysozoa</taxon>
        <taxon>Nematoda</taxon>
        <taxon>Enoplea</taxon>
        <taxon>Dorylaimia</taxon>
        <taxon>Trichinellida</taxon>
        <taxon>Trichinellidae</taxon>
        <taxon>Trichinella</taxon>
    </lineage>
</organism>
<accession>A0A0V1GKQ1</accession>
<sequence>MCRQRLDEDCSIRGSRFDRQLTRLIVCHRLVQVIFAGCG</sequence>
<keyword evidence="2" id="KW-1185">Reference proteome</keyword>
<proteinExistence type="predicted"/>
<comment type="caution">
    <text evidence="1">The sequence shown here is derived from an EMBL/GenBank/DDBJ whole genome shotgun (WGS) entry which is preliminary data.</text>
</comment>
<evidence type="ECO:0000313" key="1">
    <source>
        <dbReference type="EMBL" id="KRY98871.1"/>
    </source>
</evidence>